<evidence type="ECO:0000256" key="2">
    <source>
        <dbReference type="ARBA" id="ARBA00011056"/>
    </source>
</evidence>
<evidence type="ECO:0000256" key="12">
    <source>
        <dbReference type="SAM" id="Phobius"/>
    </source>
</evidence>
<organism evidence="13 14">
    <name type="scientific">Rubus argutus</name>
    <name type="common">Southern blackberry</name>
    <dbReference type="NCBI Taxonomy" id="59490"/>
    <lineage>
        <taxon>Eukaryota</taxon>
        <taxon>Viridiplantae</taxon>
        <taxon>Streptophyta</taxon>
        <taxon>Embryophyta</taxon>
        <taxon>Tracheophyta</taxon>
        <taxon>Spermatophyta</taxon>
        <taxon>Magnoliopsida</taxon>
        <taxon>eudicotyledons</taxon>
        <taxon>Gunneridae</taxon>
        <taxon>Pentapetalae</taxon>
        <taxon>rosids</taxon>
        <taxon>fabids</taxon>
        <taxon>Rosales</taxon>
        <taxon>Rosaceae</taxon>
        <taxon>Rosoideae</taxon>
        <taxon>Rosoideae incertae sedis</taxon>
        <taxon>Rubus</taxon>
    </lineage>
</organism>
<dbReference type="Pfam" id="PF07817">
    <property type="entry name" value="GLE1"/>
    <property type="match status" value="1"/>
</dbReference>
<gene>
    <name evidence="13" type="ORF">M0R45_035418</name>
</gene>
<name>A0AAW1VT22_RUBAR</name>
<keyword evidence="12" id="KW-0472">Membrane</keyword>
<evidence type="ECO:0000313" key="14">
    <source>
        <dbReference type="Proteomes" id="UP001457282"/>
    </source>
</evidence>
<comment type="subcellular location">
    <subcellularLocation>
        <location evidence="1">Nucleus</location>
        <location evidence="1">Nuclear pore complex</location>
    </subcellularLocation>
</comment>
<dbReference type="PANTHER" id="PTHR12960:SF0">
    <property type="entry name" value="MRNA EXPORT FACTOR GLE1"/>
    <property type="match status" value="1"/>
</dbReference>
<keyword evidence="7" id="KW-0906">Nuclear pore complex</keyword>
<dbReference type="GO" id="GO:0005543">
    <property type="term" value="F:phospholipid binding"/>
    <property type="evidence" value="ECO:0007669"/>
    <property type="project" value="TreeGrafter"/>
</dbReference>
<evidence type="ECO:0000256" key="9">
    <source>
        <dbReference type="ARBA" id="ARBA00026227"/>
    </source>
</evidence>
<dbReference type="PANTHER" id="PTHR12960">
    <property type="entry name" value="GLE-1-RELATED"/>
    <property type="match status" value="1"/>
</dbReference>
<dbReference type="GO" id="GO:0016973">
    <property type="term" value="P:poly(A)+ mRNA export from nucleus"/>
    <property type="evidence" value="ECO:0007669"/>
    <property type="project" value="InterPro"/>
</dbReference>
<dbReference type="GO" id="GO:0000822">
    <property type="term" value="F:inositol hexakisphosphate binding"/>
    <property type="evidence" value="ECO:0007669"/>
    <property type="project" value="TreeGrafter"/>
</dbReference>
<evidence type="ECO:0000256" key="7">
    <source>
        <dbReference type="ARBA" id="ARBA00023132"/>
    </source>
</evidence>
<dbReference type="InterPro" id="IPR038506">
    <property type="entry name" value="GLE1-like_sf"/>
</dbReference>
<dbReference type="Proteomes" id="UP001457282">
    <property type="component" value="Unassembled WGS sequence"/>
</dbReference>
<accession>A0AAW1VT22</accession>
<feature type="transmembrane region" description="Helical" evidence="12">
    <location>
        <begin position="457"/>
        <end position="474"/>
    </location>
</feature>
<sequence length="541" mass="61462">MAAAMLELRWPQNVDGISLDPEPDWSIEDLVSELYALEIKINSTYMVPLPLTKARSQDLSASNSNGRTTTSTSPFVMRVTEDNMDGIDSEYEEVHDLNSVLPNRFNFDELYFSDDCCDNSDDELSIDGVVSGLLELSREHELKVKEKIRKHISTLEMEMESEAEKSASALIRVEKYIKERCEMDGKLDAQYLRNIAEALEKHLTLVRRDFELRSQIEERNMRIDASNNEDARRKKKLQEERAKQEAKKAALEPQSRTSNEAAARELASESALNLDRQRLQRKLKQLGEETQALRLSSKENFGKYEIQIGKVITKITLANVTTKADELFEIFNDPQCPKCISSAAYAKKIIANCGRPDNSPFAQAYTIVLVTSKFPQVMDPILAELHTACIYTVPKHRDEKLESADDYLEKLERVMKLYGALVQTEIKGVENAHGLKEGWAWLARFVKAPLPNFANKYTAAALIVFLEMAGFSLYKKYKIQFRKLLNTVSDYFLKALKEQGDSELNPYMAKIKSDIVGETFLCEPKGRLPVKSLLSNNCIPV</sequence>
<reference evidence="13 14" key="1">
    <citation type="journal article" date="2023" name="G3 (Bethesda)">
        <title>A chromosome-length genome assembly and annotation of blackberry (Rubus argutus, cv. 'Hillquist').</title>
        <authorList>
            <person name="Bruna T."/>
            <person name="Aryal R."/>
            <person name="Dudchenko O."/>
            <person name="Sargent D.J."/>
            <person name="Mead D."/>
            <person name="Buti M."/>
            <person name="Cavallini A."/>
            <person name="Hytonen T."/>
            <person name="Andres J."/>
            <person name="Pham M."/>
            <person name="Weisz D."/>
            <person name="Mascagni F."/>
            <person name="Usai G."/>
            <person name="Natali L."/>
            <person name="Bassil N."/>
            <person name="Fernandez G.E."/>
            <person name="Lomsadze A."/>
            <person name="Armour M."/>
            <person name="Olukolu B."/>
            <person name="Poorten T."/>
            <person name="Britton C."/>
            <person name="Davik J."/>
            <person name="Ashrafi H."/>
            <person name="Aiden E.L."/>
            <person name="Borodovsky M."/>
            <person name="Worthington M."/>
        </authorList>
    </citation>
    <scope>NUCLEOTIDE SEQUENCE [LARGE SCALE GENOMIC DNA]</scope>
    <source>
        <strain evidence="13">PI 553951</strain>
    </source>
</reference>
<proteinExistence type="inferred from homology"/>
<dbReference type="EMBL" id="JBEDUW010000007">
    <property type="protein sequence ID" value="KAK9911514.1"/>
    <property type="molecule type" value="Genomic_DNA"/>
</dbReference>
<keyword evidence="3" id="KW-0813">Transport</keyword>
<evidence type="ECO:0000256" key="5">
    <source>
        <dbReference type="ARBA" id="ARBA00022927"/>
    </source>
</evidence>
<evidence type="ECO:0000256" key="4">
    <source>
        <dbReference type="ARBA" id="ARBA00022816"/>
    </source>
</evidence>
<keyword evidence="8" id="KW-0539">Nucleus</keyword>
<keyword evidence="4" id="KW-0509">mRNA transport</keyword>
<evidence type="ECO:0000256" key="1">
    <source>
        <dbReference type="ARBA" id="ARBA00004567"/>
    </source>
</evidence>
<keyword evidence="6" id="KW-0811">Translocation</keyword>
<dbReference type="GO" id="GO:0044614">
    <property type="term" value="C:nuclear pore cytoplasmic filaments"/>
    <property type="evidence" value="ECO:0007669"/>
    <property type="project" value="TreeGrafter"/>
</dbReference>
<protein>
    <recommendedName>
        <fullName evidence="9">mRNA export factor GLE1</fullName>
    </recommendedName>
    <alternativeName>
        <fullName evidence="10">Nucleoporin GLE1</fullName>
    </alternativeName>
</protein>
<dbReference type="GO" id="GO:0005737">
    <property type="term" value="C:cytoplasm"/>
    <property type="evidence" value="ECO:0007669"/>
    <property type="project" value="TreeGrafter"/>
</dbReference>
<dbReference type="GO" id="GO:0031369">
    <property type="term" value="F:translation initiation factor binding"/>
    <property type="evidence" value="ECO:0007669"/>
    <property type="project" value="TreeGrafter"/>
</dbReference>
<evidence type="ECO:0000256" key="8">
    <source>
        <dbReference type="ARBA" id="ARBA00023242"/>
    </source>
</evidence>
<evidence type="ECO:0000256" key="3">
    <source>
        <dbReference type="ARBA" id="ARBA00022448"/>
    </source>
</evidence>
<comment type="caution">
    <text evidence="13">The sequence shown here is derived from an EMBL/GenBank/DDBJ whole genome shotgun (WGS) entry which is preliminary data.</text>
</comment>
<evidence type="ECO:0000256" key="11">
    <source>
        <dbReference type="SAM" id="MobiDB-lite"/>
    </source>
</evidence>
<keyword evidence="5" id="KW-0653">Protein transport</keyword>
<feature type="compositionally biased region" description="Basic and acidic residues" evidence="11">
    <location>
        <begin position="229"/>
        <end position="250"/>
    </location>
</feature>
<dbReference type="GO" id="GO:0015031">
    <property type="term" value="P:protein transport"/>
    <property type="evidence" value="ECO:0007669"/>
    <property type="project" value="UniProtKB-KW"/>
</dbReference>
<dbReference type="InterPro" id="IPR012476">
    <property type="entry name" value="GLE1"/>
</dbReference>
<keyword evidence="12" id="KW-0812">Transmembrane</keyword>
<evidence type="ECO:0000256" key="10">
    <source>
        <dbReference type="ARBA" id="ARBA00029983"/>
    </source>
</evidence>
<comment type="similarity">
    <text evidence="2">Belongs to the GLE1 family.</text>
</comment>
<feature type="region of interest" description="Disordered" evidence="11">
    <location>
        <begin position="223"/>
        <end position="268"/>
    </location>
</feature>
<evidence type="ECO:0000256" key="6">
    <source>
        <dbReference type="ARBA" id="ARBA00023010"/>
    </source>
</evidence>
<dbReference type="AlphaFoldDB" id="A0AAW1VT22"/>
<keyword evidence="14" id="KW-1185">Reference proteome</keyword>
<keyword evidence="12" id="KW-1133">Transmembrane helix</keyword>
<dbReference type="Gene3D" id="1.25.40.510">
    <property type="entry name" value="GLE1-like"/>
    <property type="match status" value="1"/>
</dbReference>
<evidence type="ECO:0000313" key="13">
    <source>
        <dbReference type="EMBL" id="KAK9911514.1"/>
    </source>
</evidence>